<dbReference type="Proteomes" id="UP001183226">
    <property type="component" value="Unassembled WGS sequence"/>
</dbReference>
<gene>
    <name evidence="4" type="ORF">RM446_02220</name>
</gene>
<reference evidence="5" key="1">
    <citation type="submission" date="2023-07" db="EMBL/GenBank/DDBJ databases">
        <title>30 novel species of actinomycetes from the DSMZ collection.</title>
        <authorList>
            <person name="Nouioui I."/>
        </authorList>
    </citation>
    <scope>NUCLEOTIDE SEQUENCE [LARGE SCALE GENOMIC DNA]</scope>
    <source>
        <strain evidence="5">DSM 45055</strain>
    </source>
</reference>
<dbReference type="SUPFAM" id="SSF63817">
    <property type="entry name" value="Sortase"/>
    <property type="match status" value="1"/>
</dbReference>
<dbReference type="EMBL" id="JAVREK010000002">
    <property type="protein sequence ID" value="MDT0300924.1"/>
    <property type="molecule type" value="Genomic_DNA"/>
</dbReference>
<feature type="signal peptide" evidence="3">
    <location>
        <begin position="1"/>
        <end position="35"/>
    </location>
</feature>
<dbReference type="InterPro" id="IPR042001">
    <property type="entry name" value="Sortase_F"/>
</dbReference>
<evidence type="ECO:0000256" key="1">
    <source>
        <dbReference type="ARBA" id="ARBA00022801"/>
    </source>
</evidence>
<dbReference type="Pfam" id="PF04203">
    <property type="entry name" value="Sortase"/>
    <property type="match status" value="1"/>
</dbReference>
<dbReference type="InterPro" id="IPR005754">
    <property type="entry name" value="Sortase"/>
</dbReference>
<dbReference type="CDD" id="cd05829">
    <property type="entry name" value="Sortase_F"/>
    <property type="match status" value="1"/>
</dbReference>
<evidence type="ECO:0000313" key="5">
    <source>
        <dbReference type="Proteomes" id="UP001183226"/>
    </source>
</evidence>
<dbReference type="InterPro" id="IPR023365">
    <property type="entry name" value="Sortase_dom-sf"/>
</dbReference>
<keyword evidence="1" id="KW-0378">Hydrolase</keyword>
<proteinExistence type="predicted"/>
<accession>A0ABU2KNT3</accession>
<keyword evidence="5" id="KW-1185">Reference proteome</keyword>
<dbReference type="RefSeq" id="WP_311543360.1">
    <property type="nucleotide sequence ID" value="NZ_JAVREK010000002.1"/>
</dbReference>
<organism evidence="4 5">
    <name type="scientific">Streptomonospora wellingtoniae</name>
    <dbReference type="NCBI Taxonomy" id="3075544"/>
    <lineage>
        <taxon>Bacteria</taxon>
        <taxon>Bacillati</taxon>
        <taxon>Actinomycetota</taxon>
        <taxon>Actinomycetes</taxon>
        <taxon>Streptosporangiales</taxon>
        <taxon>Nocardiopsidaceae</taxon>
        <taxon>Streptomonospora</taxon>
    </lineage>
</organism>
<evidence type="ECO:0000256" key="3">
    <source>
        <dbReference type="SAM" id="SignalP"/>
    </source>
</evidence>
<name>A0ABU2KNT3_9ACTN</name>
<feature type="compositionally biased region" description="Low complexity" evidence="2">
    <location>
        <begin position="37"/>
        <end position="69"/>
    </location>
</feature>
<dbReference type="Gene3D" id="2.40.260.10">
    <property type="entry name" value="Sortase"/>
    <property type="match status" value="1"/>
</dbReference>
<sequence length="228" mass="23280">MPEDAYHPRPRTSGRRGTTSAAAAAGALLLLAALAAGCGQAPDGGPPASSASAAAPSAAPGGAESGSAGQRDTETLPRSAPDGLEIPAIGVDTSETVALGTRDNGKIQVPEGDHTVGWYDGGPTPGEFGPALMGAHVDSDSGPALFYRLADLDSGDEVRVRRQDGTTAVFTVYAVEQYAKSAFPTRKVYAPTENRAELRLVTCGGTFDGDSGHYRDNTVVYARMSGVA</sequence>
<feature type="region of interest" description="Disordered" evidence="2">
    <location>
        <begin position="37"/>
        <end position="92"/>
    </location>
</feature>
<comment type="caution">
    <text evidence="4">The sequence shown here is derived from an EMBL/GenBank/DDBJ whole genome shotgun (WGS) entry which is preliminary data.</text>
</comment>
<evidence type="ECO:0000313" key="4">
    <source>
        <dbReference type="EMBL" id="MDT0300924.1"/>
    </source>
</evidence>
<feature type="region of interest" description="Disordered" evidence="2">
    <location>
        <begin position="1"/>
        <end position="20"/>
    </location>
</feature>
<keyword evidence="3" id="KW-0732">Signal</keyword>
<evidence type="ECO:0000256" key="2">
    <source>
        <dbReference type="SAM" id="MobiDB-lite"/>
    </source>
</evidence>
<feature type="chain" id="PRO_5046432458" evidence="3">
    <location>
        <begin position="36"/>
        <end position="228"/>
    </location>
</feature>
<dbReference type="NCBIfam" id="NF033748">
    <property type="entry name" value="class_F_sortase"/>
    <property type="match status" value="1"/>
</dbReference>
<protein>
    <submittedName>
        <fullName evidence="4">Class F sortase</fullName>
    </submittedName>
</protein>